<dbReference type="InterPro" id="IPR001433">
    <property type="entry name" value="OxRdtase_FAD/NAD-bd"/>
</dbReference>
<dbReference type="PRINTS" id="PR00410">
    <property type="entry name" value="PHEHYDRXLASE"/>
</dbReference>
<keyword evidence="9" id="KW-0472">Membrane</keyword>
<keyword evidence="2" id="KW-0285">Flavoprotein</keyword>
<feature type="transmembrane region" description="Helical" evidence="9">
    <location>
        <begin position="142"/>
        <end position="160"/>
    </location>
</feature>
<feature type="transmembrane region" description="Helical" evidence="9">
    <location>
        <begin position="65"/>
        <end position="82"/>
    </location>
</feature>
<keyword evidence="3" id="KW-0001">2Fe-2S</keyword>
<dbReference type="Pfam" id="PF00175">
    <property type="entry name" value="NAD_binding_1"/>
    <property type="match status" value="1"/>
</dbReference>
<evidence type="ECO:0000313" key="12">
    <source>
        <dbReference type="Proteomes" id="UP000322159"/>
    </source>
</evidence>
<evidence type="ECO:0000256" key="3">
    <source>
        <dbReference type="ARBA" id="ARBA00022714"/>
    </source>
</evidence>
<dbReference type="InterPro" id="IPR039261">
    <property type="entry name" value="FNR_nucleotide-bd"/>
</dbReference>
<comment type="cofactor">
    <cofactor evidence="1">
        <name>FAD</name>
        <dbReference type="ChEBI" id="CHEBI:57692"/>
    </cofactor>
</comment>
<name>A0A5C1Y8P9_9MICO</name>
<feature type="transmembrane region" description="Helical" evidence="9">
    <location>
        <begin position="247"/>
        <end position="267"/>
    </location>
</feature>
<accession>A0A5C1Y8P9</accession>
<keyword evidence="6" id="KW-0560">Oxidoreductase</keyword>
<dbReference type="Gene3D" id="3.40.50.80">
    <property type="entry name" value="Nucleotide-binding domain of ferredoxin-NADP reductase (FNR) module"/>
    <property type="match status" value="1"/>
</dbReference>
<dbReference type="Proteomes" id="UP000322159">
    <property type="component" value="Chromosome"/>
</dbReference>
<evidence type="ECO:0000313" key="11">
    <source>
        <dbReference type="EMBL" id="QEO09322.1"/>
    </source>
</evidence>
<dbReference type="PANTHER" id="PTHR47354">
    <property type="entry name" value="NADH OXIDOREDUCTASE HCR"/>
    <property type="match status" value="1"/>
</dbReference>
<dbReference type="GO" id="GO:0016491">
    <property type="term" value="F:oxidoreductase activity"/>
    <property type="evidence" value="ECO:0007669"/>
    <property type="project" value="UniProtKB-KW"/>
</dbReference>
<evidence type="ECO:0000256" key="6">
    <source>
        <dbReference type="ARBA" id="ARBA00023002"/>
    </source>
</evidence>
<evidence type="ECO:0000256" key="2">
    <source>
        <dbReference type="ARBA" id="ARBA00022630"/>
    </source>
</evidence>
<dbReference type="PANTHER" id="PTHR47354:SF6">
    <property type="entry name" value="NADH OXIDOREDUCTASE HCR"/>
    <property type="match status" value="1"/>
</dbReference>
<organism evidence="11 12">
    <name type="scientific">Protaetiibacter larvae</name>
    <dbReference type="NCBI Taxonomy" id="2592654"/>
    <lineage>
        <taxon>Bacteria</taxon>
        <taxon>Bacillati</taxon>
        <taxon>Actinomycetota</taxon>
        <taxon>Actinomycetes</taxon>
        <taxon>Micrococcales</taxon>
        <taxon>Microbacteriaceae</taxon>
        <taxon>Protaetiibacter</taxon>
    </lineage>
</organism>
<feature type="domain" description="FAD-binding FR-type" evidence="10">
    <location>
        <begin position="288"/>
        <end position="391"/>
    </location>
</feature>
<dbReference type="Gene3D" id="2.40.30.10">
    <property type="entry name" value="Translation factors"/>
    <property type="match status" value="1"/>
</dbReference>
<dbReference type="InterPro" id="IPR017927">
    <property type="entry name" value="FAD-bd_FR_type"/>
</dbReference>
<keyword evidence="4" id="KW-0479">Metal-binding</keyword>
<feature type="transmembrane region" description="Helical" evidence="9">
    <location>
        <begin position="190"/>
        <end position="209"/>
    </location>
</feature>
<evidence type="ECO:0000256" key="8">
    <source>
        <dbReference type="ARBA" id="ARBA00023014"/>
    </source>
</evidence>
<keyword evidence="9" id="KW-1133">Transmembrane helix</keyword>
<feature type="transmembrane region" description="Helical" evidence="9">
    <location>
        <begin position="215"/>
        <end position="235"/>
    </location>
</feature>
<proteinExistence type="predicted"/>
<evidence type="ECO:0000259" key="10">
    <source>
        <dbReference type="PROSITE" id="PS51384"/>
    </source>
</evidence>
<feature type="transmembrane region" description="Helical" evidence="9">
    <location>
        <begin position="115"/>
        <end position="135"/>
    </location>
</feature>
<dbReference type="GO" id="GO:0051537">
    <property type="term" value="F:2 iron, 2 sulfur cluster binding"/>
    <property type="evidence" value="ECO:0007669"/>
    <property type="project" value="UniProtKB-KW"/>
</dbReference>
<feature type="transmembrane region" description="Helical" evidence="9">
    <location>
        <begin position="89"/>
        <end position="109"/>
    </location>
</feature>
<feature type="transmembrane region" description="Helical" evidence="9">
    <location>
        <begin position="36"/>
        <end position="59"/>
    </location>
</feature>
<feature type="transmembrane region" description="Helical" evidence="9">
    <location>
        <begin position="166"/>
        <end position="183"/>
    </location>
</feature>
<dbReference type="SUPFAM" id="SSF63380">
    <property type="entry name" value="Riboflavin synthase domain-like"/>
    <property type="match status" value="1"/>
</dbReference>
<dbReference type="InterPro" id="IPR017938">
    <property type="entry name" value="Riboflavin_synthase-like_b-brl"/>
</dbReference>
<evidence type="ECO:0000256" key="5">
    <source>
        <dbReference type="ARBA" id="ARBA00022827"/>
    </source>
</evidence>
<dbReference type="EMBL" id="CP043504">
    <property type="protein sequence ID" value="QEO09322.1"/>
    <property type="molecule type" value="Genomic_DNA"/>
</dbReference>
<dbReference type="GO" id="GO:0046872">
    <property type="term" value="F:metal ion binding"/>
    <property type="evidence" value="ECO:0007669"/>
    <property type="project" value="UniProtKB-KW"/>
</dbReference>
<evidence type="ECO:0000256" key="4">
    <source>
        <dbReference type="ARBA" id="ARBA00022723"/>
    </source>
</evidence>
<keyword evidence="12" id="KW-1185">Reference proteome</keyword>
<evidence type="ECO:0000256" key="7">
    <source>
        <dbReference type="ARBA" id="ARBA00023004"/>
    </source>
</evidence>
<keyword evidence="5" id="KW-0274">FAD</keyword>
<keyword evidence="9" id="KW-0812">Transmembrane</keyword>
<dbReference type="KEGG" id="lyk:FLP23_04420"/>
<dbReference type="SUPFAM" id="SSF52343">
    <property type="entry name" value="Ferredoxin reductase-like, C-terminal NADP-linked domain"/>
    <property type="match status" value="1"/>
</dbReference>
<dbReference type="OrthoDB" id="9801223at2"/>
<dbReference type="CDD" id="cd00322">
    <property type="entry name" value="FNR_like"/>
    <property type="match status" value="1"/>
</dbReference>
<protein>
    <submittedName>
        <fullName evidence="11">FAD-dependent oxidoreductase</fullName>
    </submittedName>
</protein>
<keyword evidence="7" id="KW-0408">Iron</keyword>
<dbReference type="InterPro" id="IPR050415">
    <property type="entry name" value="MRET"/>
</dbReference>
<gene>
    <name evidence="11" type="ORF">FLP23_04420</name>
</gene>
<evidence type="ECO:0000256" key="9">
    <source>
        <dbReference type="SAM" id="Phobius"/>
    </source>
</evidence>
<reference evidence="11 12" key="1">
    <citation type="submission" date="2019-09" db="EMBL/GenBank/DDBJ databases">
        <title>Genome sequencing of strain KACC 19322.</title>
        <authorList>
            <person name="Heo J."/>
            <person name="Kim S.-J."/>
            <person name="Kim J.-S."/>
            <person name="Hong S.-B."/>
            <person name="Kwon S.-W."/>
        </authorList>
    </citation>
    <scope>NUCLEOTIDE SEQUENCE [LARGE SCALE GENOMIC DNA]</scope>
    <source>
        <strain evidence="11 12">KACC 19322</strain>
    </source>
</reference>
<dbReference type="PROSITE" id="PS51384">
    <property type="entry name" value="FAD_FR"/>
    <property type="match status" value="1"/>
</dbReference>
<keyword evidence="8" id="KW-0411">Iron-sulfur</keyword>
<evidence type="ECO:0000256" key="1">
    <source>
        <dbReference type="ARBA" id="ARBA00001974"/>
    </source>
</evidence>
<sequence length="523" mass="55222">MGQDAVRRHAAGEPRLPRRGVHMIARLDRLLGRVSMYLLVVGVLGTLSVVALVLALTGVLFLDPLAILVSAVVLSAASLLANQALGLLFRVRPSTASGVITAQLLLFVLEPTLDPAGLVGLALAAAVAAASKYLIAWRGRHLVNPAAAGALVAGLAGLAFSSWWIGTLPMLPFVAVGALLILWRTRRLGMGLGYLVVGTVISTTVFAVNGLAVPGALVTVLGSTPLVFVAGFMLSEPLTLPPRRWQRMAYAVIVAVLSTVPYAIGTLRTTPEFALVVGGALAFLVGQRRAVRLELVEKRQLTATAWEFRFRPAAPVRFAAGQYLELTLPHARPDRGGIRRVFSIASAPGEAELALGVRIRAQASSFKRALLALEPGGRLRATGVWGDFVLPRSASTRFAFVAAGIGITPFVSQLRALADAGRAADAELLYAVRAASELAYRDELAATGCRVSVLSPDDPGALPDGWTWLGSDALSAELVHEAIPDAAARTVYLSGAPSDVARLRRALRASGIRRIRTDVFLGY</sequence>
<dbReference type="AlphaFoldDB" id="A0A5C1Y8P9"/>